<gene>
    <name evidence="2" type="primary">CAT</name>
    <name evidence="2" type="ORF">Esi_0125_0085</name>
</gene>
<evidence type="ECO:0000313" key="3">
    <source>
        <dbReference type="Proteomes" id="UP000002630"/>
    </source>
</evidence>
<name>D7FJ30_ECTSI</name>
<dbReference type="GO" id="GO:0004096">
    <property type="term" value="F:catalase activity"/>
    <property type="evidence" value="ECO:0007669"/>
    <property type="project" value="UniProtKB-EC"/>
</dbReference>
<dbReference type="AlphaFoldDB" id="D7FJ30"/>
<evidence type="ECO:0000313" key="2">
    <source>
        <dbReference type="EMBL" id="CBJ49069.1"/>
    </source>
</evidence>
<dbReference type="OrthoDB" id="116233at2759"/>
<keyword evidence="3" id="KW-1185">Reference proteome</keyword>
<protein>
    <submittedName>
        <fullName evidence="2">Catalase is an enzyme, present in all aerobic cells, that decomposes hydrogen peroxide to molecular</fullName>
        <ecNumber evidence="2">1.11.1.6</ecNumber>
    </submittedName>
</protein>
<dbReference type="EMBL" id="FN649743">
    <property type="protein sequence ID" value="CBJ49069.1"/>
    <property type="molecule type" value="Genomic_DNA"/>
</dbReference>
<dbReference type="PANTHER" id="PTHR33099">
    <property type="entry name" value="FE2OG DIOXYGENASE DOMAIN-CONTAINING PROTEIN"/>
    <property type="match status" value="1"/>
</dbReference>
<dbReference type="PANTHER" id="PTHR33099:SF7">
    <property type="entry name" value="MYND-TYPE DOMAIN-CONTAINING PROTEIN"/>
    <property type="match status" value="1"/>
</dbReference>
<reference evidence="2 3" key="1">
    <citation type="journal article" date="2010" name="Nature">
        <title>The Ectocarpus genome and the independent evolution of multicellularity in brown algae.</title>
        <authorList>
            <person name="Cock J.M."/>
            <person name="Sterck L."/>
            <person name="Rouze P."/>
            <person name="Scornet D."/>
            <person name="Allen A.E."/>
            <person name="Amoutzias G."/>
            <person name="Anthouard V."/>
            <person name="Artiguenave F."/>
            <person name="Aury J.M."/>
            <person name="Badger J.H."/>
            <person name="Beszteri B."/>
            <person name="Billiau K."/>
            <person name="Bonnet E."/>
            <person name="Bothwell J.H."/>
            <person name="Bowler C."/>
            <person name="Boyen C."/>
            <person name="Brownlee C."/>
            <person name="Carrano C.J."/>
            <person name="Charrier B."/>
            <person name="Cho G.Y."/>
            <person name="Coelho S.M."/>
            <person name="Collen J."/>
            <person name="Corre E."/>
            <person name="Da Silva C."/>
            <person name="Delage L."/>
            <person name="Delaroque N."/>
            <person name="Dittami S.M."/>
            <person name="Doulbeau S."/>
            <person name="Elias M."/>
            <person name="Farnham G."/>
            <person name="Gachon C.M."/>
            <person name="Gschloessl B."/>
            <person name="Heesch S."/>
            <person name="Jabbari K."/>
            <person name="Jubin C."/>
            <person name="Kawai H."/>
            <person name="Kimura K."/>
            <person name="Kloareg B."/>
            <person name="Kupper F.C."/>
            <person name="Lang D."/>
            <person name="Le Bail A."/>
            <person name="Leblanc C."/>
            <person name="Lerouge P."/>
            <person name="Lohr M."/>
            <person name="Lopez P.J."/>
            <person name="Martens C."/>
            <person name="Maumus F."/>
            <person name="Michel G."/>
            <person name="Miranda-Saavedra D."/>
            <person name="Morales J."/>
            <person name="Moreau H."/>
            <person name="Motomura T."/>
            <person name="Nagasato C."/>
            <person name="Napoli C.A."/>
            <person name="Nelson D.R."/>
            <person name="Nyvall-Collen P."/>
            <person name="Peters A.F."/>
            <person name="Pommier C."/>
            <person name="Potin P."/>
            <person name="Poulain J."/>
            <person name="Quesneville H."/>
            <person name="Read B."/>
            <person name="Rensing S.A."/>
            <person name="Ritter A."/>
            <person name="Rousvoal S."/>
            <person name="Samanta M."/>
            <person name="Samson G."/>
            <person name="Schroeder D.C."/>
            <person name="Segurens B."/>
            <person name="Strittmatter M."/>
            <person name="Tonon T."/>
            <person name="Tregear J.W."/>
            <person name="Valentin K."/>
            <person name="von Dassow P."/>
            <person name="Yamagishi T."/>
            <person name="Van de Peer Y."/>
            <person name="Wincker P."/>
        </authorList>
    </citation>
    <scope>NUCLEOTIDE SEQUENCE [LARGE SCALE GENOMIC DNA]</scope>
    <source>
        <strain evidence="3">Ec32 / CCAP1310/4</strain>
    </source>
</reference>
<keyword evidence="2" id="KW-0575">Peroxidase</keyword>
<dbReference type="EMBL" id="FN647904">
    <property type="protein sequence ID" value="CBJ49069.1"/>
    <property type="molecule type" value="Genomic_DNA"/>
</dbReference>
<sequence>MASSSHGYDDGGSDDASVQLNPRQEVKRFIRNVETPGTFAFGSSLLAPSPKLTVQGLGSISLPLSNEHVGALRGAAERAPFGHGTETKVDESVRRAWQIDASLLGLSNEFAQAVGKKYALHAAGKLGLRAKALGVEARLYKLVMYESGGHFRPHKDTEKEAGMFGTLVVQLPTAAGHKDPDGSYARRLGGGVAAAVAGTAAGVPTAAADGVAGGMASTPPSSLPVRCAAFYGDCEHELQTVTSGVRLCLLYNLVRTTPGPQPVGAVGQSGSAA</sequence>
<keyword evidence="2" id="KW-0560">Oxidoreductase</keyword>
<feature type="region of interest" description="Disordered" evidence="1">
    <location>
        <begin position="1"/>
        <end position="20"/>
    </location>
</feature>
<dbReference type="STRING" id="2880.D7FJ30"/>
<evidence type="ECO:0000256" key="1">
    <source>
        <dbReference type="SAM" id="MobiDB-lite"/>
    </source>
</evidence>
<accession>D7FJ30</accession>
<dbReference type="Gene3D" id="2.60.120.620">
    <property type="entry name" value="q2cbj1_9rhob like domain"/>
    <property type="match status" value="1"/>
</dbReference>
<dbReference type="Proteomes" id="UP000002630">
    <property type="component" value="Linkage Group LG18"/>
</dbReference>
<organism evidence="2 3">
    <name type="scientific">Ectocarpus siliculosus</name>
    <name type="common">Brown alga</name>
    <name type="synonym">Conferva siliculosa</name>
    <dbReference type="NCBI Taxonomy" id="2880"/>
    <lineage>
        <taxon>Eukaryota</taxon>
        <taxon>Sar</taxon>
        <taxon>Stramenopiles</taxon>
        <taxon>Ochrophyta</taxon>
        <taxon>PX clade</taxon>
        <taxon>Phaeophyceae</taxon>
        <taxon>Ectocarpales</taxon>
        <taxon>Ectocarpaceae</taxon>
        <taxon>Ectocarpus</taxon>
    </lineage>
</organism>
<dbReference type="EC" id="1.11.1.6" evidence="2"/>
<dbReference type="InParanoid" id="D7FJ30"/>
<proteinExistence type="predicted"/>